<reference evidence="1" key="1">
    <citation type="submission" date="2017-08" db="EMBL/GenBank/DDBJ databases">
        <authorList>
            <person name="Polle J.E."/>
            <person name="Barry K."/>
            <person name="Cushman J."/>
            <person name="Schmutz J."/>
            <person name="Tran D."/>
            <person name="Hathwaick L.T."/>
            <person name="Yim W.C."/>
            <person name="Jenkins J."/>
            <person name="Mckie-Krisberg Z.M."/>
            <person name="Prochnik S."/>
            <person name="Lindquist E."/>
            <person name="Dockter R.B."/>
            <person name="Adam C."/>
            <person name="Molina H."/>
            <person name="Bunkerborg J."/>
            <person name="Jin E."/>
            <person name="Buchheim M."/>
            <person name="Magnuson J."/>
        </authorList>
    </citation>
    <scope>NUCLEOTIDE SEQUENCE</scope>
    <source>
        <strain evidence="1">CCAP 19/18</strain>
    </source>
</reference>
<comment type="caution">
    <text evidence="1">The sequence shown here is derived from an EMBL/GenBank/DDBJ whole genome shotgun (WGS) entry which is preliminary data.</text>
</comment>
<protein>
    <recommendedName>
        <fullName evidence="3">Encoded protein</fullName>
    </recommendedName>
</protein>
<evidence type="ECO:0008006" key="3">
    <source>
        <dbReference type="Google" id="ProtNLM"/>
    </source>
</evidence>
<evidence type="ECO:0000313" key="1">
    <source>
        <dbReference type="EMBL" id="KAF5837393.1"/>
    </source>
</evidence>
<accession>A0ABQ7GS50</accession>
<dbReference type="EMBL" id="MU069617">
    <property type="protein sequence ID" value="KAF5837393.1"/>
    <property type="molecule type" value="Genomic_DNA"/>
</dbReference>
<proteinExistence type="predicted"/>
<gene>
    <name evidence="1" type="ORF">DUNSADRAFT_4441</name>
</gene>
<sequence>MLLPSFLQEWKHLAINSLSPFRNQILQCLHPQPRMPKLVVLEAASVDDQPYFWGGR</sequence>
<evidence type="ECO:0000313" key="2">
    <source>
        <dbReference type="Proteomes" id="UP000815325"/>
    </source>
</evidence>
<keyword evidence="2" id="KW-1185">Reference proteome</keyword>
<name>A0ABQ7GS50_DUNSA</name>
<organism evidence="1 2">
    <name type="scientific">Dunaliella salina</name>
    <name type="common">Green alga</name>
    <name type="synonym">Protococcus salinus</name>
    <dbReference type="NCBI Taxonomy" id="3046"/>
    <lineage>
        <taxon>Eukaryota</taxon>
        <taxon>Viridiplantae</taxon>
        <taxon>Chlorophyta</taxon>
        <taxon>core chlorophytes</taxon>
        <taxon>Chlorophyceae</taxon>
        <taxon>CS clade</taxon>
        <taxon>Chlamydomonadales</taxon>
        <taxon>Dunaliellaceae</taxon>
        <taxon>Dunaliella</taxon>
    </lineage>
</organism>
<dbReference type="Proteomes" id="UP000815325">
    <property type="component" value="Unassembled WGS sequence"/>
</dbReference>